<keyword evidence="3" id="KW-0687">Ribonucleoprotein</keyword>
<sequence length="340" mass="37750">MALPIRTRSIPQCSACLRNFAWTETTSTSISHQQVRGAKKLASRNDTATIPVRLRKDLPGYGKVGAYIPISSGEMRNKFFPRRLADYTTLQERKALRTRNIPVERDYEFKGYTVPVLKKPTSKSIFGLDTSAAARPAPRPVAPEKLSPERSIELLNIFVRPRLDFYRQPLPIEVEPETPTDSSPEQGHSAAADLLAVRASSAKPKLASQGIYGSVTPLDVLVAVRAAIATNDEAARIVLTENDVEFVDLKEEDAGRGVKHTGDFTVAIRMGIARQALDKLMIRLSVYESSLQPSVIHHLLRGHTGSPAVRKIRIRAFIRRHPFTWMSNALLSVLHLCQLA</sequence>
<dbReference type="RefSeq" id="XP_003854694.1">
    <property type="nucleotide sequence ID" value="XM_003854646.1"/>
</dbReference>
<dbReference type="InterPro" id="IPR036935">
    <property type="entry name" value="Ribosomal_bL9_N_sf"/>
</dbReference>
<evidence type="ECO:0000259" key="4">
    <source>
        <dbReference type="Pfam" id="PF01281"/>
    </source>
</evidence>
<evidence type="ECO:0000313" key="6">
    <source>
        <dbReference type="Proteomes" id="UP000008062"/>
    </source>
</evidence>
<dbReference type="Proteomes" id="UP000008062">
    <property type="component" value="Chromosome 2"/>
</dbReference>
<evidence type="ECO:0000313" key="5">
    <source>
        <dbReference type="EMBL" id="EGP89670.1"/>
    </source>
</evidence>
<evidence type="ECO:0000256" key="1">
    <source>
        <dbReference type="ARBA" id="ARBA00010605"/>
    </source>
</evidence>
<dbReference type="OrthoDB" id="5555409at2759"/>
<dbReference type="AlphaFoldDB" id="F9X1X1"/>
<evidence type="ECO:0000256" key="3">
    <source>
        <dbReference type="ARBA" id="ARBA00023274"/>
    </source>
</evidence>
<dbReference type="Gene3D" id="3.40.5.10">
    <property type="entry name" value="Ribosomal protein L9, N-terminal domain"/>
    <property type="match status" value="1"/>
</dbReference>
<name>F9X1X1_ZYMTI</name>
<dbReference type="eggNOG" id="ENOG502SA1R">
    <property type="taxonomic scope" value="Eukaryota"/>
</dbReference>
<dbReference type="GO" id="GO:1990904">
    <property type="term" value="C:ribonucleoprotein complex"/>
    <property type="evidence" value="ECO:0007669"/>
    <property type="project" value="UniProtKB-KW"/>
</dbReference>
<comment type="similarity">
    <text evidence="1">Belongs to the bacterial ribosomal protein bL9 family.</text>
</comment>
<reference evidence="5 6" key="1">
    <citation type="journal article" date="2011" name="PLoS Genet.">
        <title>Finished genome of the fungal wheat pathogen Mycosphaerella graminicola reveals dispensome structure, chromosome plasticity, and stealth pathogenesis.</title>
        <authorList>
            <person name="Goodwin S.B."/>
            <person name="Ben M'barek S."/>
            <person name="Dhillon B."/>
            <person name="Wittenberg A.H.J."/>
            <person name="Crane C.F."/>
            <person name="Hane J.K."/>
            <person name="Foster A.J."/>
            <person name="Van der Lee T.A.J."/>
            <person name="Grimwood J."/>
            <person name="Aerts A."/>
            <person name="Antoniw J."/>
            <person name="Bailey A."/>
            <person name="Bluhm B."/>
            <person name="Bowler J."/>
            <person name="Bristow J."/>
            <person name="van der Burgt A."/>
            <person name="Canto-Canche B."/>
            <person name="Churchill A.C.L."/>
            <person name="Conde-Ferraez L."/>
            <person name="Cools H.J."/>
            <person name="Coutinho P.M."/>
            <person name="Csukai M."/>
            <person name="Dehal P."/>
            <person name="De Wit P."/>
            <person name="Donzelli B."/>
            <person name="van de Geest H.C."/>
            <person name="van Ham R.C.H.J."/>
            <person name="Hammond-Kosack K.E."/>
            <person name="Henrissat B."/>
            <person name="Kilian A."/>
            <person name="Kobayashi A.K."/>
            <person name="Koopmann E."/>
            <person name="Kourmpetis Y."/>
            <person name="Kuzniar A."/>
            <person name="Lindquist E."/>
            <person name="Lombard V."/>
            <person name="Maliepaard C."/>
            <person name="Martins N."/>
            <person name="Mehrabi R."/>
            <person name="Nap J.P.H."/>
            <person name="Ponomarenko A."/>
            <person name="Rudd J.J."/>
            <person name="Salamov A."/>
            <person name="Schmutz J."/>
            <person name="Schouten H.J."/>
            <person name="Shapiro H."/>
            <person name="Stergiopoulos I."/>
            <person name="Torriani S.F.F."/>
            <person name="Tu H."/>
            <person name="de Vries R.P."/>
            <person name="Waalwijk C."/>
            <person name="Ware S.B."/>
            <person name="Wiebenga A."/>
            <person name="Zwiers L.-H."/>
            <person name="Oliver R.P."/>
            <person name="Grigoriev I.V."/>
            <person name="Kema G.H.J."/>
        </authorList>
    </citation>
    <scope>NUCLEOTIDE SEQUENCE [LARGE SCALE GENOMIC DNA]</scope>
    <source>
        <strain evidence="6">CBS 115943 / IPO323</strain>
    </source>
</reference>
<keyword evidence="6" id="KW-1185">Reference proteome</keyword>
<dbReference type="KEGG" id="ztr:MYCGRDRAFT_107808"/>
<accession>F9X1X1</accession>
<evidence type="ECO:0000256" key="2">
    <source>
        <dbReference type="ARBA" id="ARBA00022980"/>
    </source>
</evidence>
<gene>
    <name evidence="5" type="ORF">MYCGRDRAFT_107808</name>
</gene>
<dbReference type="InterPro" id="IPR009027">
    <property type="entry name" value="Ribosomal_bL9/RNase_H1_N"/>
</dbReference>
<dbReference type="SUPFAM" id="SSF55658">
    <property type="entry name" value="L9 N-domain-like"/>
    <property type="match status" value="1"/>
</dbReference>
<dbReference type="Pfam" id="PF01281">
    <property type="entry name" value="Ribosomal_L9_N"/>
    <property type="match status" value="1"/>
</dbReference>
<keyword evidence="2" id="KW-0689">Ribosomal protein</keyword>
<proteinExistence type="inferred from homology"/>
<dbReference type="STRING" id="336722.F9X1X1"/>
<dbReference type="EMBL" id="CM001197">
    <property type="protein sequence ID" value="EGP89670.1"/>
    <property type="molecule type" value="Genomic_DNA"/>
</dbReference>
<protein>
    <recommendedName>
        <fullName evidence="4">Ribosomal protein L9 domain-containing protein</fullName>
    </recommendedName>
</protein>
<dbReference type="OMA" id="RNRWFPA"/>
<dbReference type="HOGENOM" id="CLU_067878_0_0_1"/>
<dbReference type="InParanoid" id="F9X1X1"/>
<dbReference type="InterPro" id="IPR020070">
    <property type="entry name" value="Ribosomal_bL9_N"/>
</dbReference>
<feature type="domain" description="Ribosomal protein L9" evidence="4">
    <location>
        <begin position="51"/>
        <end position="95"/>
    </location>
</feature>
<dbReference type="GO" id="GO:0005840">
    <property type="term" value="C:ribosome"/>
    <property type="evidence" value="ECO:0007669"/>
    <property type="project" value="UniProtKB-KW"/>
</dbReference>
<organism evidence="5 6">
    <name type="scientific">Zymoseptoria tritici (strain CBS 115943 / IPO323)</name>
    <name type="common">Speckled leaf blotch fungus</name>
    <name type="synonym">Septoria tritici</name>
    <dbReference type="NCBI Taxonomy" id="336722"/>
    <lineage>
        <taxon>Eukaryota</taxon>
        <taxon>Fungi</taxon>
        <taxon>Dikarya</taxon>
        <taxon>Ascomycota</taxon>
        <taxon>Pezizomycotina</taxon>
        <taxon>Dothideomycetes</taxon>
        <taxon>Dothideomycetidae</taxon>
        <taxon>Mycosphaerellales</taxon>
        <taxon>Mycosphaerellaceae</taxon>
        <taxon>Zymoseptoria</taxon>
    </lineage>
</organism>
<dbReference type="GeneID" id="13403762"/>